<gene>
    <name evidence="2" type="ORF">SBAD_LOCUS3572</name>
</gene>
<organism evidence="4">
    <name type="scientific">Soboliphyme baturini</name>
    <dbReference type="NCBI Taxonomy" id="241478"/>
    <lineage>
        <taxon>Eukaryota</taxon>
        <taxon>Metazoa</taxon>
        <taxon>Ecdysozoa</taxon>
        <taxon>Nematoda</taxon>
        <taxon>Enoplea</taxon>
        <taxon>Dorylaimia</taxon>
        <taxon>Dioctophymatida</taxon>
        <taxon>Dioctophymatoidea</taxon>
        <taxon>Soboliphymatidae</taxon>
        <taxon>Soboliphyme</taxon>
    </lineage>
</organism>
<reference evidence="2 3" key="2">
    <citation type="submission" date="2018-11" db="EMBL/GenBank/DDBJ databases">
        <authorList>
            <consortium name="Pathogen Informatics"/>
        </authorList>
    </citation>
    <scope>NUCLEOTIDE SEQUENCE [LARGE SCALE GENOMIC DNA]</scope>
</reference>
<dbReference type="Proteomes" id="UP000270296">
    <property type="component" value="Unassembled WGS sequence"/>
</dbReference>
<proteinExistence type="predicted"/>
<feature type="region of interest" description="Disordered" evidence="1">
    <location>
        <begin position="182"/>
        <end position="218"/>
    </location>
</feature>
<dbReference type="WBParaSite" id="SBAD_0000373601-mRNA-1">
    <property type="protein sequence ID" value="SBAD_0000373601-mRNA-1"/>
    <property type="gene ID" value="SBAD_0000373601"/>
</dbReference>
<dbReference type="OrthoDB" id="7759664at2759"/>
<feature type="compositionally biased region" description="Basic and acidic residues" evidence="1">
    <location>
        <begin position="187"/>
        <end position="208"/>
    </location>
</feature>
<sequence>MAPTAETGRENVAAQNAINAPFQGMIPPVMPNLAAAFPFLPPNFIHQPAPPQRPPATTNRTPSTSATIDQPSTSTATPGTQGIFPSSTTQGGGPSIPPQVPFGSPFMPFPFIFPFPPPPSFAGLSDEEVRRMEGIERAAVEARIQSLRNIQTLLEAAVIQLQQYTSIVTTVRPLTTVSGFTQTEPLEETKHDATERSERGTSKVDDVTKSSISSNPVDAVRQRRLQYFQS</sequence>
<name>A0A183IIX6_9BILA</name>
<reference evidence="4" key="1">
    <citation type="submission" date="2016-06" db="UniProtKB">
        <authorList>
            <consortium name="WormBaseParasite"/>
        </authorList>
    </citation>
    <scope>IDENTIFICATION</scope>
</reference>
<accession>A0A183IIX6</accession>
<evidence type="ECO:0000256" key="1">
    <source>
        <dbReference type="SAM" id="MobiDB-lite"/>
    </source>
</evidence>
<evidence type="ECO:0000313" key="3">
    <source>
        <dbReference type="Proteomes" id="UP000270296"/>
    </source>
</evidence>
<feature type="compositionally biased region" description="Polar residues" evidence="1">
    <location>
        <begin position="63"/>
        <end position="89"/>
    </location>
</feature>
<dbReference type="EMBL" id="UZAM01007823">
    <property type="protein sequence ID" value="VDP01618.1"/>
    <property type="molecule type" value="Genomic_DNA"/>
</dbReference>
<evidence type="ECO:0000313" key="4">
    <source>
        <dbReference type="WBParaSite" id="SBAD_0000373601-mRNA-1"/>
    </source>
</evidence>
<keyword evidence="3" id="KW-1185">Reference proteome</keyword>
<protein>
    <submittedName>
        <fullName evidence="2 4">Uncharacterized protein</fullName>
    </submittedName>
</protein>
<evidence type="ECO:0000313" key="2">
    <source>
        <dbReference type="EMBL" id="VDP01618.1"/>
    </source>
</evidence>
<dbReference type="AlphaFoldDB" id="A0A183IIX6"/>
<feature type="region of interest" description="Disordered" evidence="1">
    <location>
        <begin position="44"/>
        <end position="99"/>
    </location>
</feature>